<protein>
    <submittedName>
        <fullName evidence="1">Peptide ABC transporter substrate-binding protein</fullName>
    </submittedName>
</protein>
<evidence type="ECO:0000313" key="2">
    <source>
        <dbReference type="Proteomes" id="UP000312594"/>
    </source>
</evidence>
<organism evidence="1 2">
    <name type="scientific">Eggerthella lenta</name>
    <name type="common">Eubacterium lentum</name>
    <dbReference type="NCBI Taxonomy" id="84112"/>
    <lineage>
        <taxon>Bacteria</taxon>
        <taxon>Bacillati</taxon>
        <taxon>Actinomycetota</taxon>
        <taxon>Coriobacteriia</taxon>
        <taxon>Eggerthellales</taxon>
        <taxon>Eggerthellaceae</taxon>
        <taxon>Eggerthella</taxon>
    </lineage>
</organism>
<dbReference type="Proteomes" id="UP000312594">
    <property type="component" value="Unassembled WGS sequence"/>
</dbReference>
<evidence type="ECO:0000313" key="1">
    <source>
        <dbReference type="EMBL" id="TNU94853.1"/>
    </source>
</evidence>
<dbReference type="AlphaFoldDB" id="A0A5C5C8V0"/>
<sequence>MTGRLKEADERTKRELTDKCQENGWLRRGGYPWQDDPYLEEYPYEFAKAGSVEELRGFFAHGNWALRQGIVYEDLAFVQQVDGGDEWWTLKRTDSGWLAFESWSFGRIVQEPERFSHAIECMHRATPEQCKRLEYMEAVPSIEDAARRARDSIQQLNKTAMTPTRGARAELR</sequence>
<accession>A0A5C5C8V0</accession>
<proteinExistence type="predicted"/>
<name>A0A5C5C8V0_EGGLN</name>
<dbReference type="EMBL" id="VEVP01000004">
    <property type="protein sequence ID" value="TNU94853.1"/>
    <property type="molecule type" value="Genomic_DNA"/>
</dbReference>
<reference evidence="1 2" key="1">
    <citation type="journal article" date="2005" name="Appl. Environ. Microbiol.">
        <title>Intestinal bacterial communities that produce active estrogen-like compounds enterodiol and enterolactone in humans.</title>
        <authorList>
            <person name="Clavel T."/>
            <person name="Henderson G."/>
            <person name="Alpert C.A."/>
            <person name="Philippe C."/>
            <person name="Rigottier-Gois L."/>
            <person name="Dore J."/>
            <person name="Blaut M."/>
        </authorList>
    </citation>
    <scope>NUCLEOTIDE SEQUENCE [LARGE SCALE GENOMIC DNA]</scope>
    <source>
        <strain evidence="1 2">SECO-MT75m2</strain>
    </source>
</reference>
<gene>
    <name evidence="1" type="ORF">FIC87_03050</name>
</gene>
<dbReference type="RefSeq" id="WP_013978969.1">
    <property type="nucleotide sequence ID" value="NZ_VEVP01000004.1"/>
</dbReference>
<comment type="caution">
    <text evidence="1">The sequence shown here is derived from an EMBL/GenBank/DDBJ whole genome shotgun (WGS) entry which is preliminary data.</text>
</comment>